<organism evidence="2 3">
    <name type="scientific">Candidatus Magasanikbacteria bacterium RIFCSPHIGHO2_02_FULL_51_14</name>
    <dbReference type="NCBI Taxonomy" id="1798683"/>
    <lineage>
        <taxon>Bacteria</taxon>
        <taxon>Candidatus Magasanikiibacteriota</taxon>
    </lineage>
</organism>
<sequence>MKYMKKEREMATPHFETPESRVRAPFPPETRVTMVEVEEQREALDLLSRLVASGRLTLEESNVFQKALRHPAETPPEALNSLAESIDLQPTPPPQAVTPTEIRVVPSVSSLESEEPVDLRAHLFSADKIKNKKRYFAALQNVVDIMKGINFQAFSNLVRDGVIHHTVIDMLLYEILYTKEFHHGSLTKETIEKLKELIHEMRGEAGRLARAA</sequence>
<reference evidence="2 3" key="1">
    <citation type="journal article" date="2016" name="Nat. Commun.">
        <title>Thousands of microbial genomes shed light on interconnected biogeochemical processes in an aquifer system.</title>
        <authorList>
            <person name="Anantharaman K."/>
            <person name="Brown C.T."/>
            <person name="Hug L.A."/>
            <person name="Sharon I."/>
            <person name="Castelle C.J."/>
            <person name="Probst A.J."/>
            <person name="Thomas B.C."/>
            <person name="Singh A."/>
            <person name="Wilkins M.J."/>
            <person name="Karaoz U."/>
            <person name="Brodie E.L."/>
            <person name="Williams K.H."/>
            <person name="Hubbard S.S."/>
            <person name="Banfield J.F."/>
        </authorList>
    </citation>
    <scope>NUCLEOTIDE SEQUENCE [LARGE SCALE GENOMIC DNA]</scope>
</reference>
<feature type="compositionally biased region" description="Basic and acidic residues" evidence="1">
    <location>
        <begin position="1"/>
        <end position="22"/>
    </location>
</feature>
<evidence type="ECO:0000256" key="1">
    <source>
        <dbReference type="SAM" id="MobiDB-lite"/>
    </source>
</evidence>
<evidence type="ECO:0000313" key="2">
    <source>
        <dbReference type="EMBL" id="OGH70730.1"/>
    </source>
</evidence>
<proteinExistence type="predicted"/>
<dbReference type="STRING" id="1798683.A3C90_04375"/>
<dbReference type="EMBL" id="MFQE01000040">
    <property type="protein sequence ID" value="OGH70730.1"/>
    <property type="molecule type" value="Genomic_DNA"/>
</dbReference>
<comment type="caution">
    <text evidence="2">The sequence shown here is derived from an EMBL/GenBank/DDBJ whole genome shotgun (WGS) entry which is preliminary data.</text>
</comment>
<dbReference type="AlphaFoldDB" id="A0A1F6MGS1"/>
<evidence type="ECO:0000313" key="3">
    <source>
        <dbReference type="Proteomes" id="UP000177457"/>
    </source>
</evidence>
<feature type="region of interest" description="Disordered" evidence="1">
    <location>
        <begin position="1"/>
        <end position="27"/>
    </location>
</feature>
<protein>
    <submittedName>
        <fullName evidence="2">Uncharacterized protein</fullName>
    </submittedName>
</protein>
<name>A0A1F6MGS1_9BACT</name>
<gene>
    <name evidence="2" type="ORF">A3C90_04375</name>
</gene>
<dbReference type="Proteomes" id="UP000177457">
    <property type="component" value="Unassembled WGS sequence"/>
</dbReference>
<accession>A0A1F6MGS1</accession>